<evidence type="ECO:0000313" key="2">
    <source>
        <dbReference type="EMBL" id="KXT05750.1"/>
    </source>
</evidence>
<dbReference type="PANTHER" id="PTHR47843:SF2">
    <property type="entry name" value="BTB DOMAIN-CONTAINING PROTEIN"/>
    <property type="match status" value="1"/>
</dbReference>
<sequence length="631" mass="72827">MLFESQRSPTSVAVSPQPRPICIIVKEGDRTLGDFWTTSELLCSASPYFRVMLTGPFSEANNRHVTIDQHPVWIVEAFLNFLNFGRLASDEDHDHSDLLFDQLFQLYQFADFYQVRGLRNLIVMRVQKNLHYHISPHHRLSTLTQDDLPSVKEFKYLCKNMPESSPLRKVIADAVVNFNAQFSPVQVTARLTSGSARGRIVVPEIFKQDCDAARSRQVQVVMCSSCARELPCDVHKPLESHRYRFSSKALCLYHEHDTYQEQSDCQTRMASVIEGSWFGTLSIMSQDSNPTPAAPPLSEMARLNILDPAQPIDLEVDMNDGQVLRFSAMRSYLCAYSRYFRVLFEGHWADSGKHTIKIDDLEFVHPWVVPCVISWMYTQKLSLRGIPGSFLDCIADGVDLDDFTTWSYCMLWALYGFADRYEIQALRTIVIRQVQMKMFRGMSKKWSELPTLDDLRTLDEEIPNPESALRQAVSWMFRWLPPVDKDDNGAAALKHRESTRFWCSDISRTYAARRYPIDCKECTFATEWENYPLPENYKRSCAIHSEADFLRFNERSCPRAWCIGFHEHETELEALSCQKLMGTQTGVLPMPKMTDRAKSSYEYYSERPDLWANLKKRLEALKSKNTSNLEG</sequence>
<dbReference type="InterPro" id="IPR011333">
    <property type="entry name" value="SKP1/BTB/POZ_sf"/>
</dbReference>
<dbReference type="AlphaFoldDB" id="A0A139HTF2"/>
<gene>
    <name evidence="2" type="ORF">AC578_1041</name>
</gene>
<dbReference type="CDD" id="cd18186">
    <property type="entry name" value="BTB_POZ_ZBTB_KLHL-like"/>
    <property type="match status" value="1"/>
</dbReference>
<name>A0A139HTF2_9PEZI</name>
<keyword evidence="3" id="KW-1185">Reference proteome</keyword>
<dbReference type="PROSITE" id="PS50097">
    <property type="entry name" value="BTB"/>
    <property type="match status" value="2"/>
</dbReference>
<dbReference type="Gene3D" id="3.30.710.10">
    <property type="entry name" value="Potassium Channel Kv1.1, Chain A"/>
    <property type="match status" value="2"/>
</dbReference>
<dbReference type="SUPFAM" id="SSF54695">
    <property type="entry name" value="POZ domain"/>
    <property type="match status" value="2"/>
</dbReference>
<dbReference type="SMART" id="SM00225">
    <property type="entry name" value="BTB"/>
    <property type="match status" value="2"/>
</dbReference>
<dbReference type="Proteomes" id="UP000070133">
    <property type="component" value="Unassembled WGS sequence"/>
</dbReference>
<organism evidence="2 3">
    <name type="scientific">Pseudocercospora eumusae</name>
    <dbReference type="NCBI Taxonomy" id="321146"/>
    <lineage>
        <taxon>Eukaryota</taxon>
        <taxon>Fungi</taxon>
        <taxon>Dikarya</taxon>
        <taxon>Ascomycota</taxon>
        <taxon>Pezizomycotina</taxon>
        <taxon>Dothideomycetes</taxon>
        <taxon>Dothideomycetidae</taxon>
        <taxon>Mycosphaerellales</taxon>
        <taxon>Mycosphaerellaceae</taxon>
        <taxon>Pseudocercospora</taxon>
    </lineage>
</organism>
<proteinExistence type="predicted"/>
<dbReference type="EMBL" id="LFZN01000010">
    <property type="protein sequence ID" value="KXT05750.1"/>
    <property type="molecule type" value="Genomic_DNA"/>
</dbReference>
<feature type="domain" description="BTB" evidence="1">
    <location>
        <begin position="19"/>
        <end position="91"/>
    </location>
</feature>
<protein>
    <recommendedName>
        <fullName evidence="1">BTB domain-containing protein</fullName>
    </recommendedName>
</protein>
<evidence type="ECO:0000313" key="3">
    <source>
        <dbReference type="Proteomes" id="UP000070133"/>
    </source>
</evidence>
<dbReference type="Pfam" id="PF00651">
    <property type="entry name" value="BTB"/>
    <property type="match status" value="2"/>
</dbReference>
<dbReference type="PANTHER" id="PTHR47843">
    <property type="entry name" value="BTB DOMAIN-CONTAINING PROTEIN-RELATED"/>
    <property type="match status" value="1"/>
</dbReference>
<accession>A0A139HTF2</accession>
<comment type="caution">
    <text evidence="2">The sequence shown here is derived from an EMBL/GenBank/DDBJ whole genome shotgun (WGS) entry which is preliminary data.</text>
</comment>
<feature type="domain" description="BTB" evidence="1">
    <location>
        <begin position="312"/>
        <end position="385"/>
    </location>
</feature>
<dbReference type="InterPro" id="IPR000210">
    <property type="entry name" value="BTB/POZ_dom"/>
</dbReference>
<evidence type="ECO:0000259" key="1">
    <source>
        <dbReference type="PROSITE" id="PS50097"/>
    </source>
</evidence>
<dbReference type="OrthoDB" id="194443at2759"/>
<reference evidence="2 3" key="1">
    <citation type="submission" date="2015-07" db="EMBL/GenBank/DDBJ databases">
        <title>Comparative genomics of the Sigatoka disease complex on banana suggests a link between parallel evolutionary changes in Pseudocercospora fijiensis and Pseudocercospora eumusae and increased virulence on the banana host.</title>
        <authorList>
            <person name="Chang T.-C."/>
            <person name="Salvucci A."/>
            <person name="Crous P.W."/>
            <person name="Stergiopoulos I."/>
        </authorList>
    </citation>
    <scope>NUCLEOTIDE SEQUENCE [LARGE SCALE GENOMIC DNA]</scope>
    <source>
        <strain evidence="2 3">CBS 114824</strain>
    </source>
</reference>